<feature type="transmembrane region" description="Helical" evidence="7">
    <location>
        <begin position="194"/>
        <end position="213"/>
    </location>
</feature>
<evidence type="ECO:0000256" key="5">
    <source>
        <dbReference type="ARBA" id="ARBA00022989"/>
    </source>
</evidence>
<feature type="transmembrane region" description="Helical" evidence="7">
    <location>
        <begin position="285"/>
        <end position="302"/>
    </location>
</feature>
<feature type="domain" description="Acyltransferase 3" evidence="8">
    <location>
        <begin position="28"/>
        <end position="328"/>
    </location>
</feature>
<comment type="caution">
    <text evidence="9">The sequence shown here is derived from an EMBL/GenBank/DDBJ whole genome shotgun (WGS) entry which is preliminary data.</text>
</comment>
<feature type="transmembrane region" description="Helical" evidence="7">
    <location>
        <begin position="107"/>
        <end position="125"/>
    </location>
</feature>
<keyword evidence="4 7" id="KW-0812">Transmembrane</keyword>
<dbReference type="GO" id="GO:0009246">
    <property type="term" value="P:enterobacterial common antigen biosynthetic process"/>
    <property type="evidence" value="ECO:0007669"/>
    <property type="project" value="TreeGrafter"/>
</dbReference>
<gene>
    <name evidence="9" type="ORF">GCM10017056_20730</name>
</gene>
<keyword evidence="6 7" id="KW-0472">Membrane</keyword>
<protein>
    <recommendedName>
        <fullName evidence="8">Acyltransferase 3 domain-containing protein</fullName>
    </recommendedName>
</protein>
<reference evidence="9" key="2">
    <citation type="submission" date="2020-09" db="EMBL/GenBank/DDBJ databases">
        <authorList>
            <person name="Sun Q."/>
            <person name="Kim S."/>
        </authorList>
    </citation>
    <scope>NUCLEOTIDE SEQUENCE</scope>
    <source>
        <strain evidence="9">KCTC 42650</strain>
    </source>
</reference>
<evidence type="ECO:0000256" key="7">
    <source>
        <dbReference type="SAM" id="Phobius"/>
    </source>
</evidence>
<sequence length="352" mass="38996">MSKHFALNCPNFLSWGNLLREVIPAHLRIDFMRAFACIALVLFHVSTGLAQKDIGSPLEQQFLQILNGAFGHVRMPLFAFIAGYVYALKPVSRSSFSFFLVGKVRRLLLPGALAATLFALGSGMIGNRFAVPLAQFWTVYVMPYAHYWFLQAIFVVLLAFAAMDILIGKWSVWFALTLTFFITLTDYVGRTSIFSLNSALYLAPFFLLGVLAFRANFMALARAHVGGVILVLLVGFALHQIFLSNDLDFGILGAPKYSLAAIFLGWFACIALFLGAPDSPPMRALAPYTFTIYLYHPFFSSPTRRLLSELGVDWFGIHIALGLLAGLLGPVMLQRLAKHNTLGRRLVLGSRS</sequence>
<dbReference type="RefSeq" id="WP_189680006.1">
    <property type="nucleotide sequence ID" value="NZ_BNCJ01000004.1"/>
</dbReference>
<comment type="subcellular location">
    <subcellularLocation>
        <location evidence="1">Cell membrane</location>
        <topology evidence="1">Multi-pass membrane protein</topology>
    </subcellularLocation>
</comment>
<evidence type="ECO:0000313" key="10">
    <source>
        <dbReference type="Proteomes" id="UP000626220"/>
    </source>
</evidence>
<feature type="transmembrane region" description="Helical" evidence="7">
    <location>
        <begin position="170"/>
        <end position="188"/>
    </location>
</feature>
<keyword evidence="3" id="KW-1003">Cell membrane</keyword>
<evidence type="ECO:0000256" key="6">
    <source>
        <dbReference type="ARBA" id="ARBA00023136"/>
    </source>
</evidence>
<keyword evidence="10" id="KW-1185">Reference proteome</keyword>
<dbReference type="InterPro" id="IPR002656">
    <property type="entry name" value="Acyl_transf_3_dom"/>
</dbReference>
<feature type="transmembrane region" description="Helical" evidence="7">
    <location>
        <begin position="225"/>
        <end position="245"/>
    </location>
</feature>
<dbReference type="EMBL" id="BNCJ01000004">
    <property type="protein sequence ID" value="GHF49021.1"/>
    <property type="molecule type" value="Genomic_DNA"/>
</dbReference>
<evidence type="ECO:0000256" key="4">
    <source>
        <dbReference type="ARBA" id="ARBA00022692"/>
    </source>
</evidence>
<keyword evidence="5 7" id="KW-1133">Transmembrane helix</keyword>
<dbReference type="Pfam" id="PF01757">
    <property type="entry name" value="Acyl_transf_3"/>
    <property type="match status" value="1"/>
</dbReference>
<comment type="similarity">
    <text evidence="2">Belongs to the acyltransferase 3 family.</text>
</comment>
<dbReference type="PANTHER" id="PTHR40074">
    <property type="entry name" value="O-ACETYLTRANSFERASE WECH"/>
    <property type="match status" value="1"/>
</dbReference>
<feature type="transmembrane region" description="Helical" evidence="7">
    <location>
        <begin position="31"/>
        <end position="50"/>
    </location>
</feature>
<evidence type="ECO:0000313" key="9">
    <source>
        <dbReference type="EMBL" id="GHF49021.1"/>
    </source>
</evidence>
<dbReference type="GO" id="GO:0016413">
    <property type="term" value="F:O-acetyltransferase activity"/>
    <property type="evidence" value="ECO:0007669"/>
    <property type="project" value="TreeGrafter"/>
</dbReference>
<dbReference type="AlphaFoldDB" id="A0A8J3GXW3"/>
<feature type="transmembrane region" description="Helical" evidence="7">
    <location>
        <begin position="145"/>
        <end position="163"/>
    </location>
</feature>
<dbReference type="PANTHER" id="PTHR40074:SF2">
    <property type="entry name" value="O-ACETYLTRANSFERASE WECH"/>
    <property type="match status" value="1"/>
</dbReference>
<dbReference type="GO" id="GO:0005886">
    <property type="term" value="C:plasma membrane"/>
    <property type="evidence" value="ECO:0007669"/>
    <property type="project" value="UniProtKB-SubCell"/>
</dbReference>
<feature type="transmembrane region" description="Helical" evidence="7">
    <location>
        <begin position="257"/>
        <end position="276"/>
    </location>
</feature>
<reference evidence="9" key="1">
    <citation type="journal article" date="2014" name="Int. J. Syst. Evol. Microbiol.">
        <title>Complete genome sequence of Corynebacterium casei LMG S-19264T (=DSM 44701T), isolated from a smear-ripened cheese.</title>
        <authorList>
            <consortium name="US DOE Joint Genome Institute (JGI-PGF)"/>
            <person name="Walter F."/>
            <person name="Albersmeier A."/>
            <person name="Kalinowski J."/>
            <person name="Ruckert C."/>
        </authorList>
    </citation>
    <scope>NUCLEOTIDE SEQUENCE</scope>
    <source>
        <strain evidence="9">KCTC 42650</strain>
    </source>
</reference>
<accession>A0A8J3GXW3</accession>
<evidence type="ECO:0000256" key="2">
    <source>
        <dbReference type="ARBA" id="ARBA00007400"/>
    </source>
</evidence>
<name>A0A8J3GXW3_9RHOB</name>
<evidence type="ECO:0000256" key="3">
    <source>
        <dbReference type="ARBA" id="ARBA00022475"/>
    </source>
</evidence>
<organism evidence="9 10">
    <name type="scientific">Seohaeicola zhoushanensis</name>
    <dbReference type="NCBI Taxonomy" id="1569283"/>
    <lineage>
        <taxon>Bacteria</taxon>
        <taxon>Pseudomonadati</taxon>
        <taxon>Pseudomonadota</taxon>
        <taxon>Alphaproteobacteria</taxon>
        <taxon>Rhodobacterales</taxon>
        <taxon>Roseobacteraceae</taxon>
        <taxon>Seohaeicola</taxon>
    </lineage>
</organism>
<proteinExistence type="inferred from homology"/>
<evidence type="ECO:0000256" key="1">
    <source>
        <dbReference type="ARBA" id="ARBA00004651"/>
    </source>
</evidence>
<evidence type="ECO:0000259" key="8">
    <source>
        <dbReference type="Pfam" id="PF01757"/>
    </source>
</evidence>
<feature type="transmembrane region" description="Helical" evidence="7">
    <location>
        <begin position="62"/>
        <end position="86"/>
    </location>
</feature>
<dbReference type="Proteomes" id="UP000626220">
    <property type="component" value="Unassembled WGS sequence"/>
</dbReference>
<feature type="transmembrane region" description="Helical" evidence="7">
    <location>
        <begin position="314"/>
        <end position="333"/>
    </location>
</feature>